<sequence length="693" mass="80252">MHNKIELIRKAFKSKYAFWIITVAVVFILEIFVFNFRFWESLSFTEVSIENFTNSPGLKKTGENTFKIIDSEDAYFEITDINVEVKNIFLDFSATPSSGFQKGYIPLRLSATDEANAIYREFPQVNIVEGIRESNYFRLYLSGETNEIKISFDLPVDAEFQVSDIVLNASRPFCFHPLRVICILFIVLLYRIFRVRSSIYRIALDFKDKFQKKLILFVLSLNIIVMLIVSVAILPWRTWTNTGWPADTEYERLTDALIDGHFYLNDEPSETLKELSNPYDSQLRDKMHQESGESYLVDHAYFEGKYYCYFGIVPALLIFVPFKLLFGVHLPAWMMITICALLYCVVSFAFIYTLIKKYFKKTSLGLYLVLSTVFIAMSSIVYLTFFATTYSIPIILGLLLGITGLTFWLRAGGEKLKKLYLVLGALCIALIIGCRPQLAIILLFAFPIFWDEIKEGKFFSAKGLGNTLCVIVPFLFVGIGIMYYNYARFGSVFDFGANYNLTNNDMTRRGIVFARNWLGIFEYLFQPLNCISKFPFLKVVGDNLQTDYQGYISSEPLFGGYFWFNPICIMAIWGMKYRNNLRKKNIWGLNVLSFSSAVVLILLTIQMSGLTQRYMSDFGWLMGIGTVLILAFLNEYYGSDSRIHNFYLKMVIVLSVITVFLNYFSVFMLDRYGNMIYTNPRTYFWVKYVFFTI</sequence>
<comment type="caution">
    <text evidence="2">The sequence shown here is derived from an EMBL/GenBank/DDBJ whole genome shotgun (WGS) entry which is preliminary data.</text>
</comment>
<feature type="transmembrane region" description="Helical" evidence="1">
    <location>
        <begin position="587"/>
        <end position="606"/>
    </location>
</feature>
<reference evidence="2" key="1">
    <citation type="journal article" date="2021" name="PeerJ">
        <title>Extensive microbial diversity within the chicken gut microbiome revealed by metagenomics and culture.</title>
        <authorList>
            <person name="Gilroy R."/>
            <person name="Ravi A."/>
            <person name="Getino M."/>
            <person name="Pursley I."/>
            <person name="Horton D.L."/>
            <person name="Alikhan N.F."/>
            <person name="Baker D."/>
            <person name="Gharbi K."/>
            <person name="Hall N."/>
            <person name="Watson M."/>
            <person name="Adriaenssens E.M."/>
            <person name="Foster-Nyarko E."/>
            <person name="Jarju S."/>
            <person name="Secka A."/>
            <person name="Antonio M."/>
            <person name="Oren A."/>
            <person name="Chaudhuri R.R."/>
            <person name="La Ragione R."/>
            <person name="Hildebrand F."/>
            <person name="Pallen M.J."/>
        </authorList>
    </citation>
    <scope>NUCLEOTIDE SEQUENCE</scope>
    <source>
        <strain evidence="2">ChiW19-954</strain>
    </source>
</reference>
<feature type="transmembrane region" description="Helical" evidence="1">
    <location>
        <begin position="175"/>
        <end position="193"/>
    </location>
</feature>
<feature type="transmembrane region" description="Helical" evidence="1">
    <location>
        <begin position="618"/>
        <end position="634"/>
    </location>
</feature>
<keyword evidence="1" id="KW-0472">Membrane</keyword>
<gene>
    <name evidence="2" type="ORF">H9758_03805</name>
</gene>
<dbReference type="Proteomes" id="UP000823890">
    <property type="component" value="Unassembled WGS sequence"/>
</dbReference>
<organism evidence="2 3">
    <name type="scientific">Candidatus Mediterraneibacter faecipullorum</name>
    <dbReference type="NCBI Taxonomy" id="2838670"/>
    <lineage>
        <taxon>Bacteria</taxon>
        <taxon>Bacillati</taxon>
        <taxon>Bacillota</taxon>
        <taxon>Clostridia</taxon>
        <taxon>Lachnospirales</taxon>
        <taxon>Lachnospiraceae</taxon>
        <taxon>Mediterraneibacter</taxon>
    </lineage>
</organism>
<keyword evidence="1" id="KW-0812">Transmembrane</keyword>
<evidence type="ECO:0000313" key="2">
    <source>
        <dbReference type="EMBL" id="HJC33700.1"/>
    </source>
</evidence>
<evidence type="ECO:0000313" key="3">
    <source>
        <dbReference type="Proteomes" id="UP000823890"/>
    </source>
</evidence>
<keyword evidence="1" id="KW-1133">Transmembrane helix</keyword>
<name>A0A9D2NJV7_9FIRM</name>
<accession>A0A9D2NJV7</accession>
<feature type="transmembrane region" description="Helical" evidence="1">
    <location>
        <begin position="557"/>
        <end position="575"/>
    </location>
</feature>
<feature type="transmembrane region" description="Helical" evidence="1">
    <location>
        <begin position="390"/>
        <end position="409"/>
    </location>
</feature>
<evidence type="ECO:0000256" key="1">
    <source>
        <dbReference type="SAM" id="Phobius"/>
    </source>
</evidence>
<feature type="transmembrane region" description="Helical" evidence="1">
    <location>
        <begin position="16"/>
        <end position="39"/>
    </location>
</feature>
<feature type="transmembrane region" description="Helical" evidence="1">
    <location>
        <begin position="467"/>
        <end position="486"/>
    </location>
</feature>
<feature type="transmembrane region" description="Helical" evidence="1">
    <location>
        <begin position="646"/>
        <end position="669"/>
    </location>
</feature>
<reference evidence="2" key="2">
    <citation type="submission" date="2021-04" db="EMBL/GenBank/DDBJ databases">
        <authorList>
            <person name="Gilroy R."/>
        </authorList>
    </citation>
    <scope>NUCLEOTIDE SEQUENCE</scope>
    <source>
        <strain evidence="2">ChiW19-954</strain>
    </source>
</reference>
<dbReference type="AlphaFoldDB" id="A0A9D2NJV7"/>
<proteinExistence type="predicted"/>
<feature type="transmembrane region" description="Helical" evidence="1">
    <location>
        <begin position="421"/>
        <end position="446"/>
    </location>
</feature>
<protein>
    <submittedName>
        <fullName evidence="2">Uncharacterized protein</fullName>
    </submittedName>
</protein>
<feature type="transmembrane region" description="Helical" evidence="1">
    <location>
        <begin position="364"/>
        <end position="383"/>
    </location>
</feature>
<dbReference type="EMBL" id="DWWO01000044">
    <property type="protein sequence ID" value="HJC33700.1"/>
    <property type="molecule type" value="Genomic_DNA"/>
</dbReference>
<feature type="transmembrane region" description="Helical" evidence="1">
    <location>
        <begin position="214"/>
        <end position="236"/>
    </location>
</feature>
<feature type="transmembrane region" description="Helical" evidence="1">
    <location>
        <begin position="333"/>
        <end position="352"/>
    </location>
</feature>